<dbReference type="GO" id="GO:2000037">
    <property type="term" value="P:regulation of stomatal complex patterning"/>
    <property type="evidence" value="ECO:0007669"/>
    <property type="project" value="UniProtKB-ARBA"/>
</dbReference>
<dbReference type="PROSITE" id="PS50090">
    <property type="entry name" value="MYB_LIKE"/>
    <property type="match status" value="2"/>
</dbReference>
<dbReference type="GO" id="GO:1902584">
    <property type="term" value="P:positive regulation of response to water deprivation"/>
    <property type="evidence" value="ECO:0007669"/>
    <property type="project" value="UniProtKB-ARBA"/>
</dbReference>
<feature type="region of interest" description="Disordered" evidence="5">
    <location>
        <begin position="143"/>
        <end position="172"/>
    </location>
</feature>
<sequence length="305" mass="34266">MADQRRGPWSQHEDAYLMDLVNTQGPLNWVKISTMLGTRTPKQCRERYHQNLKPSLNHEPITAEEGELIEQLVAQLGKRWAEIARRLHNRSDNAVKNWWNGSMNRRRRLTRKRSPYDDSNDAYPYSRAPARLQLPTGPVQYTQYPLPSPTNSTSRYSQSSWGMTPSLASPTSAITHTNEPALDGAPSLMSDSGSYYSESPTAYGPPESPNFSLPPLRYGDSASTPRCFAVDHDPKQLAHSLQLPCIRDALDGRTQLPTAPNSPVTLPAPRMLQDARLRHNASRSPSNLEPPQAIDPRMKLNNLLH</sequence>
<dbReference type="CDD" id="cd00167">
    <property type="entry name" value="SANT"/>
    <property type="match status" value="2"/>
</dbReference>
<dbReference type="GO" id="GO:0033993">
    <property type="term" value="P:response to lipid"/>
    <property type="evidence" value="ECO:0007669"/>
    <property type="project" value="UniProtKB-ARBA"/>
</dbReference>
<dbReference type="GO" id="GO:0045944">
    <property type="term" value="P:positive regulation of transcription by RNA polymerase II"/>
    <property type="evidence" value="ECO:0007669"/>
    <property type="project" value="TreeGrafter"/>
</dbReference>
<evidence type="ECO:0000256" key="5">
    <source>
        <dbReference type="SAM" id="MobiDB-lite"/>
    </source>
</evidence>
<dbReference type="GO" id="GO:0050891">
    <property type="term" value="P:multicellular organismal-level water homeostasis"/>
    <property type="evidence" value="ECO:0007669"/>
    <property type="project" value="UniProtKB-ARBA"/>
</dbReference>
<reference evidence="8" key="1">
    <citation type="submission" date="2021-03" db="EMBL/GenBank/DDBJ databases">
        <title>Revisited historic fungal species revealed as producer of novel bioactive compounds through whole genome sequencing and comparative genomics.</title>
        <authorList>
            <person name="Vignolle G.A."/>
            <person name="Hochenegger N."/>
            <person name="Mach R.L."/>
            <person name="Mach-Aigner A.R."/>
            <person name="Javad Rahimi M."/>
            <person name="Salim K.A."/>
            <person name="Chan C.M."/>
            <person name="Lim L.B.L."/>
            <person name="Cai F."/>
            <person name="Druzhinina I.S."/>
            <person name="U'Ren J.M."/>
            <person name="Derntl C."/>
        </authorList>
    </citation>
    <scope>NUCLEOTIDE SEQUENCE</scope>
    <source>
        <strain evidence="8">TUCIM 5799</strain>
    </source>
</reference>
<evidence type="ECO:0000313" key="8">
    <source>
        <dbReference type="EMBL" id="KAI1853458.1"/>
    </source>
</evidence>
<comment type="caution">
    <text evidence="8">The sequence shown here is derived from an EMBL/GenBank/DDBJ whole genome shotgun (WGS) entry which is preliminary data.</text>
</comment>
<dbReference type="GO" id="GO:0032875">
    <property type="term" value="P:regulation of DNA endoreduplication"/>
    <property type="evidence" value="ECO:0007669"/>
    <property type="project" value="UniProtKB-ARBA"/>
</dbReference>
<evidence type="ECO:0000256" key="1">
    <source>
        <dbReference type="ARBA" id="ARBA00004123"/>
    </source>
</evidence>
<dbReference type="GO" id="GO:0000978">
    <property type="term" value="F:RNA polymerase II cis-regulatory region sequence-specific DNA binding"/>
    <property type="evidence" value="ECO:0007669"/>
    <property type="project" value="TreeGrafter"/>
</dbReference>
<proteinExistence type="predicted"/>
<dbReference type="SMART" id="SM00717">
    <property type="entry name" value="SANT"/>
    <property type="match status" value="2"/>
</dbReference>
<evidence type="ECO:0000259" key="6">
    <source>
        <dbReference type="PROSITE" id="PS50090"/>
    </source>
</evidence>
<dbReference type="OrthoDB" id="2143914at2759"/>
<dbReference type="Gene3D" id="1.10.10.60">
    <property type="entry name" value="Homeodomain-like"/>
    <property type="match status" value="2"/>
</dbReference>
<evidence type="ECO:0000259" key="7">
    <source>
        <dbReference type="PROSITE" id="PS51294"/>
    </source>
</evidence>
<feature type="domain" description="HTH myb-type" evidence="7">
    <location>
        <begin position="1"/>
        <end position="56"/>
    </location>
</feature>
<evidence type="ECO:0000256" key="4">
    <source>
        <dbReference type="ARBA" id="ARBA00023242"/>
    </source>
</evidence>
<dbReference type="SUPFAM" id="SSF46689">
    <property type="entry name" value="Homeodomain-like"/>
    <property type="match status" value="1"/>
</dbReference>
<dbReference type="Pfam" id="PF13921">
    <property type="entry name" value="Myb_DNA-bind_6"/>
    <property type="match status" value="1"/>
</dbReference>
<gene>
    <name evidence="8" type="ORF">JX265_012749</name>
</gene>
<accession>A0A9Q0AJA5</accession>
<dbReference type="PANTHER" id="PTHR45614">
    <property type="entry name" value="MYB PROTEIN-RELATED"/>
    <property type="match status" value="1"/>
</dbReference>
<dbReference type="Proteomes" id="UP000829685">
    <property type="component" value="Unassembled WGS sequence"/>
</dbReference>
<evidence type="ECO:0000313" key="9">
    <source>
        <dbReference type="Proteomes" id="UP000829685"/>
    </source>
</evidence>
<name>A0A9Q0AJA5_9PEZI</name>
<keyword evidence="3" id="KW-0238">DNA-binding</keyword>
<feature type="region of interest" description="Disordered" evidence="5">
    <location>
        <begin position="109"/>
        <end position="129"/>
    </location>
</feature>
<feature type="domain" description="Myb-like" evidence="6">
    <location>
        <begin position="53"/>
        <end position="103"/>
    </location>
</feature>
<dbReference type="GO" id="GO:1901002">
    <property type="term" value="P:positive regulation of response to salt stress"/>
    <property type="evidence" value="ECO:0007669"/>
    <property type="project" value="UniProtKB-ARBA"/>
</dbReference>
<feature type="domain" description="HTH myb-type" evidence="7">
    <location>
        <begin position="57"/>
        <end position="107"/>
    </location>
</feature>
<dbReference type="InterPro" id="IPR017930">
    <property type="entry name" value="Myb_dom"/>
</dbReference>
<dbReference type="EMBL" id="JAFIMR010000057">
    <property type="protein sequence ID" value="KAI1853458.1"/>
    <property type="molecule type" value="Genomic_DNA"/>
</dbReference>
<dbReference type="PANTHER" id="PTHR45614:SF25">
    <property type="entry name" value="MYB PROTEIN"/>
    <property type="match status" value="1"/>
</dbReference>
<dbReference type="AlphaFoldDB" id="A0A9Q0AJA5"/>
<evidence type="ECO:0000256" key="2">
    <source>
        <dbReference type="ARBA" id="ARBA00022737"/>
    </source>
</evidence>
<comment type="subcellular location">
    <subcellularLocation>
        <location evidence="1">Nucleus</location>
    </subcellularLocation>
</comment>
<organism evidence="8 9">
    <name type="scientific">Neoarthrinium moseri</name>
    <dbReference type="NCBI Taxonomy" id="1658444"/>
    <lineage>
        <taxon>Eukaryota</taxon>
        <taxon>Fungi</taxon>
        <taxon>Dikarya</taxon>
        <taxon>Ascomycota</taxon>
        <taxon>Pezizomycotina</taxon>
        <taxon>Sordariomycetes</taxon>
        <taxon>Xylariomycetidae</taxon>
        <taxon>Amphisphaeriales</taxon>
        <taxon>Apiosporaceae</taxon>
        <taxon>Neoarthrinium</taxon>
    </lineage>
</organism>
<keyword evidence="2" id="KW-0677">Repeat</keyword>
<keyword evidence="9" id="KW-1185">Reference proteome</keyword>
<feature type="domain" description="Myb-like" evidence="6">
    <location>
        <begin position="1"/>
        <end position="52"/>
    </location>
</feature>
<protein>
    <submittedName>
        <fullName evidence="8">Uncharacterized protein</fullName>
    </submittedName>
</protein>
<dbReference type="GO" id="GO:1902806">
    <property type="term" value="P:regulation of cell cycle G1/S phase transition"/>
    <property type="evidence" value="ECO:0007669"/>
    <property type="project" value="UniProtKB-ARBA"/>
</dbReference>
<keyword evidence="4" id="KW-0539">Nucleus</keyword>
<dbReference type="GO" id="GO:0000278">
    <property type="term" value="P:mitotic cell cycle"/>
    <property type="evidence" value="ECO:0007669"/>
    <property type="project" value="TreeGrafter"/>
</dbReference>
<dbReference type="InterPro" id="IPR001005">
    <property type="entry name" value="SANT/Myb"/>
</dbReference>
<dbReference type="InterPro" id="IPR009057">
    <property type="entry name" value="Homeodomain-like_sf"/>
</dbReference>
<evidence type="ECO:0000256" key="3">
    <source>
        <dbReference type="ARBA" id="ARBA00023125"/>
    </source>
</evidence>
<feature type="region of interest" description="Disordered" evidence="5">
    <location>
        <begin position="279"/>
        <end position="305"/>
    </location>
</feature>
<dbReference type="GO" id="GO:0000981">
    <property type="term" value="F:DNA-binding transcription factor activity, RNA polymerase II-specific"/>
    <property type="evidence" value="ECO:0007669"/>
    <property type="project" value="TreeGrafter"/>
</dbReference>
<dbReference type="PROSITE" id="PS51294">
    <property type="entry name" value="HTH_MYB"/>
    <property type="match status" value="2"/>
</dbReference>
<dbReference type="GO" id="GO:0005634">
    <property type="term" value="C:nucleus"/>
    <property type="evidence" value="ECO:0007669"/>
    <property type="project" value="UniProtKB-SubCell"/>
</dbReference>
<dbReference type="FunFam" id="1.10.10.60:FF:000355">
    <property type="entry name" value="Transcription factor MYB124"/>
    <property type="match status" value="1"/>
</dbReference>
<dbReference type="InterPro" id="IPR050560">
    <property type="entry name" value="MYB_TF"/>
</dbReference>